<name>A0A556QQC9_9BACT</name>
<dbReference type="SUPFAM" id="SSF47336">
    <property type="entry name" value="ACP-like"/>
    <property type="match status" value="1"/>
</dbReference>
<proteinExistence type="predicted"/>
<organism evidence="4 5">
    <name type="scientific">Rariglobus hedericola</name>
    <dbReference type="NCBI Taxonomy" id="2597822"/>
    <lineage>
        <taxon>Bacteria</taxon>
        <taxon>Pseudomonadati</taxon>
        <taxon>Verrucomicrobiota</taxon>
        <taxon>Opitutia</taxon>
        <taxon>Opitutales</taxon>
        <taxon>Opitutaceae</taxon>
        <taxon>Rariglobus</taxon>
    </lineage>
</organism>
<dbReference type="EMBL" id="VMBG01000001">
    <property type="protein sequence ID" value="TSJ78848.1"/>
    <property type="molecule type" value="Genomic_DNA"/>
</dbReference>
<protein>
    <submittedName>
        <fullName evidence="4">Acyl carrier protein</fullName>
    </submittedName>
</protein>
<dbReference type="RefSeq" id="WP_144229189.1">
    <property type="nucleotide sequence ID" value="NZ_CBCRVV010000023.1"/>
</dbReference>
<reference evidence="4 5" key="1">
    <citation type="submission" date="2019-07" db="EMBL/GenBank/DDBJ databases">
        <title>Description of 53C-WASEF.</title>
        <authorList>
            <person name="Pitt A."/>
            <person name="Hahn M.W."/>
        </authorList>
    </citation>
    <scope>NUCLEOTIDE SEQUENCE [LARGE SCALE GENOMIC DNA]</scope>
    <source>
        <strain evidence="4 5">53C-WASEF</strain>
    </source>
</reference>
<gene>
    <name evidence="4" type="ORF">FPL22_05950</name>
</gene>
<evidence type="ECO:0000256" key="1">
    <source>
        <dbReference type="ARBA" id="ARBA00022450"/>
    </source>
</evidence>
<comment type="caution">
    <text evidence="4">The sequence shown here is derived from an EMBL/GenBank/DDBJ whole genome shotgun (WGS) entry which is preliminary data.</text>
</comment>
<dbReference type="PROSITE" id="PS50075">
    <property type="entry name" value="CARRIER"/>
    <property type="match status" value="1"/>
</dbReference>
<dbReference type="PROSITE" id="PS00012">
    <property type="entry name" value="PHOSPHOPANTETHEINE"/>
    <property type="match status" value="1"/>
</dbReference>
<dbReference type="InterPro" id="IPR006162">
    <property type="entry name" value="Ppantetheine_attach_site"/>
</dbReference>
<dbReference type="Proteomes" id="UP000315648">
    <property type="component" value="Unassembled WGS sequence"/>
</dbReference>
<dbReference type="OrthoDB" id="9023404at2"/>
<feature type="domain" description="Carrier" evidence="3">
    <location>
        <begin position="1"/>
        <end position="73"/>
    </location>
</feature>
<keyword evidence="1" id="KW-0596">Phosphopantetheine</keyword>
<evidence type="ECO:0000259" key="3">
    <source>
        <dbReference type="PROSITE" id="PS50075"/>
    </source>
</evidence>
<sequence>METSIKLRLARVCPTLAPRLSPDVPLIACGLDSLEFVELLCAIESEFQVRLSVDDLTPETTARNLFDLITNRMIR</sequence>
<dbReference type="Pfam" id="PF00550">
    <property type="entry name" value="PP-binding"/>
    <property type="match status" value="1"/>
</dbReference>
<keyword evidence="5" id="KW-1185">Reference proteome</keyword>
<evidence type="ECO:0000313" key="4">
    <source>
        <dbReference type="EMBL" id="TSJ78848.1"/>
    </source>
</evidence>
<dbReference type="AlphaFoldDB" id="A0A556QQC9"/>
<evidence type="ECO:0000256" key="2">
    <source>
        <dbReference type="ARBA" id="ARBA00022553"/>
    </source>
</evidence>
<dbReference type="InterPro" id="IPR009081">
    <property type="entry name" value="PP-bd_ACP"/>
</dbReference>
<dbReference type="InterPro" id="IPR036736">
    <property type="entry name" value="ACP-like_sf"/>
</dbReference>
<keyword evidence="2" id="KW-0597">Phosphoprotein</keyword>
<accession>A0A556QQC9</accession>
<evidence type="ECO:0000313" key="5">
    <source>
        <dbReference type="Proteomes" id="UP000315648"/>
    </source>
</evidence>
<dbReference type="Gene3D" id="1.10.1200.10">
    <property type="entry name" value="ACP-like"/>
    <property type="match status" value="1"/>
</dbReference>